<dbReference type="Pfam" id="PF00953">
    <property type="entry name" value="Glycos_transf_4"/>
    <property type="match status" value="1"/>
</dbReference>
<dbReference type="PROSITE" id="PS01347">
    <property type="entry name" value="MRAY_1"/>
    <property type="match status" value="1"/>
</dbReference>
<dbReference type="Proteomes" id="UP001085076">
    <property type="component" value="Miscellaneous, Linkage group lg01"/>
</dbReference>
<comment type="subcellular location">
    <subcellularLocation>
        <location evidence="1">Membrane</location>
        <topology evidence="1">Multi-pass membrane protein</topology>
    </subcellularLocation>
</comment>
<name>A0A9D5DCF6_9LILI</name>
<evidence type="ECO:0000256" key="5">
    <source>
        <dbReference type="ARBA" id="ARBA00022989"/>
    </source>
</evidence>
<dbReference type="InterPro" id="IPR000715">
    <property type="entry name" value="Glycosyl_transferase_4"/>
</dbReference>
<feature type="transmembrane region" description="Helical" evidence="7">
    <location>
        <begin position="297"/>
        <end position="318"/>
    </location>
</feature>
<keyword evidence="5 7" id="KW-1133">Transmembrane helix</keyword>
<organism evidence="8 9">
    <name type="scientific">Dioscorea zingiberensis</name>
    <dbReference type="NCBI Taxonomy" id="325984"/>
    <lineage>
        <taxon>Eukaryota</taxon>
        <taxon>Viridiplantae</taxon>
        <taxon>Streptophyta</taxon>
        <taxon>Embryophyta</taxon>
        <taxon>Tracheophyta</taxon>
        <taxon>Spermatophyta</taxon>
        <taxon>Magnoliopsida</taxon>
        <taxon>Liliopsida</taxon>
        <taxon>Dioscoreales</taxon>
        <taxon>Dioscoreaceae</taxon>
        <taxon>Dioscorea</taxon>
    </lineage>
</organism>
<feature type="transmembrane region" description="Helical" evidence="7">
    <location>
        <begin position="499"/>
        <end position="520"/>
    </location>
</feature>
<dbReference type="InterPro" id="IPR018480">
    <property type="entry name" value="PNAcMuramoyl-5peptid_Trfase_CS"/>
</dbReference>
<feature type="transmembrane region" description="Helical" evidence="7">
    <location>
        <begin position="396"/>
        <end position="413"/>
    </location>
</feature>
<keyword evidence="4 7" id="KW-0812">Transmembrane</keyword>
<feature type="transmembrane region" description="Helical" evidence="7">
    <location>
        <begin position="162"/>
        <end position="180"/>
    </location>
</feature>
<feature type="transmembrane region" description="Helical" evidence="7">
    <location>
        <begin position="372"/>
        <end position="390"/>
    </location>
</feature>
<evidence type="ECO:0000256" key="2">
    <source>
        <dbReference type="ARBA" id="ARBA00005583"/>
    </source>
</evidence>
<dbReference type="PANTHER" id="PTHR22926:SF5">
    <property type="entry name" value="PHOSPHO-N-ACETYLMURAMOYL-PENTAPEPTIDE-TRANSFERASE HOMOLOG"/>
    <property type="match status" value="1"/>
</dbReference>
<evidence type="ECO:0000256" key="7">
    <source>
        <dbReference type="SAM" id="Phobius"/>
    </source>
</evidence>
<gene>
    <name evidence="8" type="ORF">J5N97_007722</name>
</gene>
<reference evidence="8" key="1">
    <citation type="submission" date="2021-03" db="EMBL/GenBank/DDBJ databases">
        <authorList>
            <person name="Li Z."/>
            <person name="Yang C."/>
        </authorList>
    </citation>
    <scope>NUCLEOTIDE SEQUENCE</scope>
    <source>
        <strain evidence="8">Dzin_1.0</strain>
        <tissue evidence="8">Leaf</tissue>
    </source>
</reference>
<dbReference type="AlphaFoldDB" id="A0A9D5DCF6"/>
<evidence type="ECO:0000313" key="9">
    <source>
        <dbReference type="Proteomes" id="UP001085076"/>
    </source>
</evidence>
<evidence type="ECO:0000256" key="1">
    <source>
        <dbReference type="ARBA" id="ARBA00004141"/>
    </source>
</evidence>
<feature type="transmembrane region" description="Helical" evidence="7">
    <location>
        <begin position="420"/>
        <end position="438"/>
    </location>
</feature>
<dbReference type="EMBL" id="JAGGNH010000001">
    <property type="protein sequence ID" value="KAJ0989366.1"/>
    <property type="molecule type" value="Genomic_DNA"/>
</dbReference>
<sequence length="523" mass="56871">MKPFKPSISNSIASSPDLLSMSSLPRFLPLAPLHQTLRSSIPDETRAPVYWSFFKSPGLCVDRRRCGLRSVPVRVSAMDEDSMDTYSFLEESDMGPGGYHSYIISSSEGEESDSDPFLDPNRDVELPARKNKMDIPDSALTVAAHRFASIHRGHRRKRIRRGVWNNMGFIAFVVPFLLFVDWCSWRIVRIPLGSFYLTQPFLVSAVLSASAGWIYIPLVDSMKEHQIQGKEIPITHSSKRETPTMGGLFFIPVGVIVARCIVGNLSNAVYGSMLATVACAAVGLLDDCLSWVKNHRYGLSGWTKFFLLVVVGTGFSLWMNSAKLSTPYNMKFLVPFPAPLGLIYFGKFYLALTTFSYAAMGTGVNLVDRLDGLAGGTAASAFLGMAVAVLPICPELSIFGASMAGACVGFLVHNRYRASIFMGDIGSLALGGALAAMASCTGMFLPLFISSGVFILEVMSAILQVLALKARLICGTSKYIHRVSPLHRQLELCGMREPVIVAIAYVISCSMALCAGYVGLISA</sequence>
<evidence type="ECO:0000313" key="8">
    <source>
        <dbReference type="EMBL" id="KAJ0989366.1"/>
    </source>
</evidence>
<evidence type="ECO:0000256" key="4">
    <source>
        <dbReference type="ARBA" id="ARBA00022692"/>
    </source>
</evidence>
<dbReference type="Pfam" id="PF10555">
    <property type="entry name" value="MraY_sig1"/>
    <property type="match status" value="1"/>
</dbReference>
<protein>
    <submittedName>
        <fullName evidence="8">Uncharacterized protein</fullName>
    </submittedName>
</protein>
<comment type="caution">
    <text evidence="8">The sequence shown here is derived from an EMBL/GenBank/DDBJ whole genome shotgun (WGS) entry which is preliminary data.</text>
</comment>
<dbReference type="PANTHER" id="PTHR22926">
    <property type="entry name" value="PHOSPHO-N-ACETYLMURAMOYL-PENTAPEPTIDE-TRANSFERASE"/>
    <property type="match status" value="1"/>
</dbReference>
<dbReference type="OrthoDB" id="2020675at2759"/>
<keyword evidence="9" id="KW-1185">Reference proteome</keyword>
<dbReference type="GO" id="GO:0008963">
    <property type="term" value="F:phospho-N-acetylmuramoyl-pentapeptide-transferase activity"/>
    <property type="evidence" value="ECO:0007669"/>
    <property type="project" value="InterPro"/>
</dbReference>
<keyword evidence="6 7" id="KW-0472">Membrane</keyword>
<dbReference type="GO" id="GO:0005886">
    <property type="term" value="C:plasma membrane"/>
    <property type="evidence" value="ECO:0007669"/>
    <property type="project" value="TreeGrafter"/>
</dbReference>
<dbReference type="CDD" id="cd06852">
    <property type="entry name" value="GT_MraY"/>
    <property type="match status" value="1"/>
</dbReference>
<feature type="transmembrane region" description="Helical" evidence="7">
    <location>
        <begin position="268"/>
        <end position="285"/>
    </location>
</feature>
<evidence type="ECO:0000256" key="6">
    <source>
        <dbReference type="ARBA" id="ARBA00023136"/>
    </source>
</evidence>
<reference evidence="8" key="2">
    <citation type="journal article" date="2022" name="Hortic Res">
        <title>The genome of Dioscorea zingiberensis sheds light on the biosynthesis, origin and evolution of the medicinally important diosgenin saponins.</title>
        <authorList>
            <person name="Li Y."/>
            <person name="Tan C."/>
            <person name="Li Z."/>
            <person name="Guo J."/>
            <person name="Li S."/>
            <person name="Chen X."/>
            <person name="Wang C."/>
            <person name="Dai X."/>
            <person name="Yang H."/>
            <person name="Song W."/>
            <person name="Hou L."/>
            <person name="Xu J."/>
            <person name="Tong Z."/>
            <person name="Xu A."/>
            <person name="Yuan X."/>
            <person name="Wang W."/>
            <person name="Yang Q."/>
            <person name="Chen L."/>
            <person name="Sun Z."/>
            <person name="Wang K."/>
            <person name="Pan B."/>
            <person name="Chen J."/>
            <person name="Bao Y."/>
            <person name="Liu F."/>
            <person name="Qi X."/>
            <person name="Gang D.R."/>
            <person name="Wen J."/>
            <person name="Li J."/>
        </authorList>
    </citation>
    <scope>NUCLEOTIDE SEQUENCE</scope>
    <source>
        <strain evidence="8">Dzin_1.0</strain>
    </source>
</reference>
<feature type="transmembrane region" description="Helical" evidence="7">
    <location>
        <begin position="338"/>
        <end position="360"/>
    </location>
</feature>
<evidence type="ECO:0000256" key="3">
    <source>
        <dbReference type="ARBA" id="ARBA00022679"/>
    </source>
</evidence>
<accession>A0A9D5DCF6</accession>
<comment type="similarity">
    <text evidence="2">Belongs to the glycosyltransferase 4 family. MraY subfamily.</text>
</comment>
<proteinExistence type="inferred from homology"/>
<feature type="transmembrane region" description="Helical" evidence="7">
    <location>
        <begin position="200"/>
        <end position="221"/>
    </location>
</feature>
<dbReference type="GO" id="GO:0044038">
    <property type="term" value="P:cell wall macromolecule biosynthetic process"/>
    <property type="evidence" value="ECO:0007669"/>
    <property type="project" value="TreeGrafter"/>
</dbReference>
<dbReference type="GO" id="GO:0071555">
    <property type="term" value="P:cell wall organization"/>
    <property type="evidence" value="ECO:0007669"/>
    <property type="project" value="TreeGrafter"/>
</dbReference>
<feature type="transmembrane region" description="Helical" evidence="7">
    <location>
        <begin position="242"/>
        <end position="262"/>
    </location>
</feature>
<keyword evidence="3" id="KW-0808">Transferase</keyword>
<dbReference type="InterPro" id="IPR003524">
    <property type="entry name" value="PNAcMuramoyl-5peptid_Trfase"/>
</dbReference>